<reference evidence="2 3" key="1">
    <citation type="submission" date="2019-01" db="EMBL/GenBank/DDBJ databases">
        <title>Sequencing of cultivated peanut Arachis hypogaea provides insights into genome evolution and oil improvement.</title>
        <authorList>
            <person name="Chen X."/>
        </authorList>
    </citation>
    <scope>NUCLEOTIDE SEQUENCE [LARGE SCALE GENOMIC DNA]</scope>
    <source>
        <strain evidence="3">cv. Fuhuasheng</strain>
        <tissue evidence="2">Leaves</tissue>
    </source>
</reference>
<comment type="caution">
    <text evidence="2">The sequence shown here is derived from an EMBL/GenBank/DDBJ whole genome shotgun (WGS) entry which is preliminary data.</text>
</comment>
<dbReference type="AlphaFoldDB" id="A0A445ALF0"/>
<dbReference type="Proteomes" id="UP000289738">
    <property type="component" value="Chromosome B02"/>
</dbReference>
<evidence type="ECO:0000256" key="1">
    <source>
        <dbReference type="SAM" id="MobiDB-lite"/>
    </source>
</evidence>
<evidence type="ECO:0000313" key="3">
    <source>
        <dbReference type="Proteomes" id="UP000289738"/>
    </source>
</evidence>
<organism evidence="2 3">
    <name type="scientific">Arachis hypogaea</name>
    <name type="common">Peanut</name>
    <dbReference type="NCBI Taxonomy" id="3818"/>
    <lineage>
        <taxon>Eukaryota</taxon>
        <taxon>Viridiplantae</taxon>
        <taxon>Streptophyta</taxon>
        <taxon>Embryophyta</taxon>
        <taxon>Tracheophyta</taxon>
        <taxon>Spermatophyta</taxon>
        <taxon>Magnoliopsida</taxon>
        <taxon>eudicotyledons</taxon>
        <taxon>Gunneridae</taxon>
        <taxon>Pentapetalae</taxon>
        <taxon>rosids</taxon>
        <taxon>fabids</taxon>
        <taxon>Fabales</taxon>
        <taxon>Fabaceae</taxon>
        <taxon>Papilionoideae</taxon>
        <taxon>50 kb inversion clade</taxon>
        <taxon>dalbergioids sensu lato</taxon>
        <taxon>Dalbergieae</taxon>
        <taxon>Pterocarpus clade</taxon>
        <taxon>Arachis</taxon>
    </lineage>
</organism>
<proteinExistence type="predicted"/>
<feature type="compositionally biased region" description="Polar residues" evidence="1">
    <location>
        <begin position="287"/>
        <end position="305"/>
    </location>
</feature>
<feature type="region of interest" description="Disordered" evidence="1">
    <location>
        <begin position="245"/>
        <end position="321"/>
    </location>
</feature>
<protein>
    <submittedName>
        <fullName evidence="2">Uncharacterized protein</fullName>
    </submittedName>
</protein>
<name>A0A445ALF0_ARAHY</name>
<dbReference type="EMBL" id="SDMP01000012">
    <property type="protein sequence ID" value="RYR27180.1"/>
    <property type="molecule type" value="Genomic_DNA"/>
</dbReference>
<keyword evidence="3" id="KW-1185">Reference proteome</keyword>
<sequence>MQKLFLPLAALLHEGNTLNLAKLLLGHIFEELGQFVNCFRINYLISTGALSAFSSFGSMPFLRILTNSTLKAFDWLTSSQIFQNLNRMKTDFGLFFSFSTPVKMFAMRTSILPPFLRRNCGPAWLERLLFPNDTEWSKLANRSWANLLAVQVIPTGLPQHKKERFKVTLYAPHYAAKQLGFSQAIPTPLPRNSKLFCHITLASKKELDICLSKNQQQREGYNHLLQPSSESSSDDSEPSIQNLLAASSHSDDTIDSDSSSQLIRRQRPVPVAPDSDSVSETIVPDSDSPSQIPETIPSPQRTSSPSKHDELQTSPGLGSGDLCMFTESTNADLVTLVTILNQAVQEDKVLISTPALIGPSTSGLPSELNVNAREQLLSLLKLLDHPPIKWTNDAALNKLFSDVLSLSLELQVPSQYSAIVNHFIKVFNRSVTT</sequence>
<gene>
    <name evidence="2" type="ORF">Ahy_B02g061516</name>
</gene>
<evidence type="ECO:0000313" key="2">
    <source>
        <dbReference type="EMBL" id="RYR27180.1"/>
    </source>
</evidence>
<accession>A0A445ALF0</accession>